<evidence type="ECO:0000256" key="6">
    <source>
        <dbReference type="ARBA" id="ARBA00022989"/>
    </source>
</evidence>
<organism evidence="11 12">
    <name type="scientific">Diploptera punctata</name>
    <name type="common">Pacific beetle cockroach</name>
    <dbReference type="NCBI Taxonomy" id="6984"/>
    <lineage>
        <taxon>Eukaryota</taxon>
        <taxon>Metazoa</taxon>
        <taxon>Ecdysozoa</taxon>
        <taxon>Arthropoda</taxon>
        <taxon>Hexapoda</taxon>
        <taxon>Insecta</taxon>
        <taxon>Pterygota</taxon>
        <taxon>Neoptera</taxon>
        <taxon>Polyneoptera</taxon>
        <taxon>Dictyoptera</taxon>
        <taxon>Blattodea</taxon>
        <taxon>Blaberoidea</taxon>
        <taxon>Blaberidae</taxon>
        <taxon>Diplopterinae</taxon>
        <taxon>Diploptera</taxon>
    </lineage>
</organism>
<evidence type="ECO:0000313" key="11">
    <source>
        <dbReference type="EMBL" id="KAJ9576045.1"/>
    </source>
</evidence>
<keyword evidence="3" id="KW-0716">Sensory transduction</keyword>
<reference evidence="11" key="1">
    <citation type="journal article" date="2023" name="IScience">
        <title>Live-bearing cockroach genome reveals convergent evolutionary mechanisms linked to viviparity in insects and beyond.</title>
        <authorList>
            <person name="Fouks B."/>
            <person name="Harrison M.C."/>
            <person name="Mikhailova A.A."/>
            <person name="Marchal E."/>
            <person name="English S."/>
            <person name="Carruthers M."/>
            <person name="Jennings E.C."/>
            <person name="Chiamaka E.L."/>
            <person name="Frigard R.A."/>
            <person name="Pippel M."/>
            <person name="Attardo G.M."/>
            <person name="Benoit J.B."/>
            <person name="Bornberg-Bauer E."/>
            <person name="Tobe S.S."/>
        </authorList>
    </citation>
    <scope>NUCLEOTIDE SEQUENCE</scope>
    <source>
        <strain evidence="11">Stay&amp;Tobe</strain>
    </source>
</reference>
<dbReference type="EMBL" id="JASPKZ010009810">
    <property type="protein sequence ID" value="KAJ9576045.1"/>
    <property type="molecule type" value="Genomic_DNA"/>
</dbReference>
<evidence type="ECO:0000256" key="10">
    <source>
        <dbReference type="SAM" id="Phobius"/>
    </source>
</evidence>
<sequence>MGKENKMHNVPGDVLNVNIKTLRLCGLWNSFGPERKFNRIYNIFSWSLVIVLLIQNSSQLLDIYENWGDLNVFTIDFSVIFTYGAAIIKQVGFLLFSQRIYRLVYSLRDGKLSPTSNWTQEQTENSSWYYYYLGFGTLGSLVLSSVRRNIFYEVKANSTEIHERVLPYRAEFPFDYREDGYYELAYTFQIIVILFGPTVNIGLDTMYTSLIIQSCGQFKILNNSLRKLKDRAIKMLQEETPDNRCKNWTNNFNNSVNNDNNIDSATKDTPLSNTTILEDMDNGMLEKIKQTDEQFFSEYCCEHHLKIKFSECLRDCILHHQQILK</sequence>
<evidence type="ECO:0000256" key="4">
    <source>
        <dbReference type="ARBA" id="ARBA00022692"/>
    </source>
</evidence>
<evidence type="ECO:0000256" key="5">
    <source>
        <dbReference type="ARBA" id="ARBA00022725"/>
    </source>
</evidence>
<keyword evidence="7 10" id="KW-0472">Membrane</keyword>
<dbReference type="GO" id="GO:0005549">
    <property type="term" value="F:odorant binding"/>
    <property type="evidence" value="ECO:0007669"/>
    <property type="project" value="InterPro"/>
</dbReference>
<evidence type="ECO:0008006" key="13">
    <source>
        <dbReference type="Google" id="ProtNLM"/>
    </source>
</evidence>
<proteinExistence type="predicted"/>
<keyword evidence="9" id="KW-0807">Transducer</keyword>
<evidence type="ECO:0000256" key="8">
    <source>
        <dbReference type="ARBA" id="ARBA00023170"/>
    </source>
</evidence>
<accession>A0AAD7Z939</accession>
<name>A0AAD7Z939_DIPPU</name>
<dbReference type="PANTHER" id="PTHR21137">
    <property type="entry name" value="ODORANT RECEPTOR"/>
    <property type="match status" value="1"/>
</dbReference>
<keyword evidence="8" id="KW-0675">Receptor</keyword>
<gene>
    <name evidence="11" type="ORF">L9F63_007145</name>
</gene>
<keyword evidence="5" id="KW-0552">Olfaction</keyword>
<keyword evidence="12" id="KW-1185">Reference proteome</keyword>
<evidence type="ECO:0000256" key="7">
    <source>
        <dbReference type="ARBA" id="ARBA00023136"/>
    </source>
</evidence>
<dbReference type="InterPro" id="IPR004117">
    <property type="entry name" value="7tm6_olfct_rcpt"/>
</dbReference>
<dbReference type="PANTHER" id="PTHR21137:SF35">
    <property type="entry name" value="ODORANT RECEPTOR 19A-RELATED"/>
    <property type="match status" value="1"/>
</dbReference>
<dbReference type="Pfam" id="PF02949">
    <property type="entry name" value="7tm_6"/>
    <property type="match status" value="1"/>
</dbReference>
<keyword evidence="4 10" id="KW-0812">Transmembrane</keyword>
<dbReference type="AlphaFoldDB" id="A0AAD7Z939"/>
<feature type="transmembrane region" description="Helical" evidence="10">
    <location>
        <begin position="128"/>
        <end position="146"/>
    </location>
</feature>
<comment type="caution">
    <text evidence="11">The sequence shown here is derived from an EMBL/GenBank/DDBJ whole genome shotgun (WGS) entry which is preliminary data.</text>
</comment>
<reference evidence="11" key="2">
    <citation type="submission" date="2023-05" db="EMBL/GenBank/DDBJ databases">
        <authorList>
            <person name="Fouks B."/>
        </authorList>
    </citation>
    <scope>NUCLEOTIDE SEQUENCE</scope>
    <source>
        <strain evidence="11">Stay&amp;Tobe</strain>
        <tissue evidence="11">Testes</tissue>
    </source>
</reference>
<feature type="transmembrane region" description="Helical" evidence="10">
    <location>
        <begin position="77"/>
        <end position="96"/>
    </location>
</feature>
<protein>
    <recommendedName>
        <fullName evidence="13">Odorant receptor</fullName>
    </recommendedName>
</protein>
<evidence type="ECO:0000256" key="1">
    <source>
        <dbReference type="ARBA" id="ARBA00004651"/>
    </source>
</evidence>
<dbReference type="GO" id="GO:0005886">
    <property type="term" value="C:plasma membrane"/>
    <property type="evidence" value="ECO:0007669"/>
    <property type="project" value="UniProtKB-SubCell"/>
</dbReference>
<evidence type="ECO:0000313" key="12">
    <source>
        <dbReference type="Proteomes" id="UP001233999"/>
    </source>
</evidence>
<keyword evidence="2" id="KW-1003">Cell membrane</keyword>
<evidence type="ECO:0000256" key="3">
    <source>
        <dbReference type="ARBA" id="ARBA00022606"/>
    </source>
</evidence>
<feature type="transmembrane region" description="Helical" evidence="10">
    <location>
        <begin position="184"/>
        <end position="203"/>
    </location>
</feature>
<feature type="transmembrane region" description="Helical" evidence="10">
    <location>
        <begin position="40"/>
        <end position="57"/>
    </location>
</feature>
<dbReference type="GO" id="GO:0007165">
    <property type="term" value="P:signal transduction"/>
    <property type="evidence" value="ECO:0007669"/>
    <property type="project" value="UniProtKB-KW"/>
</dbReference>
<keyword evidence="6 10" id="KW-1133">Transmembrane helix</keyword>
<evidence type="ECO:0000256" key="9">
    <source>
        <dbReference type="ARBA" id="ARBA00023224"/>
    </source>
</evidence>
<evidence type="ECO:0000256" key="2">
    <source>
        <dbReference type="ARBA" id="ARBA00022475"/>
    </source>
</evidence>
<dbReference type="GO" id="GO:0004984">
    <property type="term" value="F:olfactory receptor activity"/>
    <property type="evidence" value="ECO:0007669"/>
    <property type="project" value="InterPro"/>
</dbReference>
<dbReference type="Proteomes" id="UP001233999">
    <property type="component" value="Unassembled WGS sequence"/>
</dbReference>
<comment type="subcellular location">
    <subcellularLocation>
        <location evidence="1">Cell membrane</location>
        <topology evidence="1">Multi-pass membrane protein</topology>
    </subcellularLocation>
</comment>